<accession>A0A7U2FD30</accession>
<evidence type="ECO:0000313" key="2">
    <source>
        <dbReference type="EMBL" id="QRD03023.1"/>
    </source>
</evidence>
<gene>
    <name evidence="2" type="ORF">JI435_418960</name>
</gene>
<feature type="chain" id="PRO_5030775544" evidence="1">
    <location>
        <begin position="20"/>
        <end position="44"/>
    </location>
</feature>
<dbReference type="EMBL" id="CP069036">
    <property type="protein sequence ID" value="QRD03023.1"/>
    <property type="molecule type" value="Genomic_DNA"/>
</dbReference>
<dbReference type="VEuPathDB" id="FungiDB:JI435_418960"/>
<dbReference type="Proteomes" id="UP000663193">
    <property type="component" value="Chromosome 14"/>
</dbReference>
<keyword evidence="3" id="KW-1185">Reference proteome</keyword>
<evidence type="ECO:0000313" key="3">
    <source>
        <dbReference type="Proteomes" id="UP000663193"/>
    </source>
</evidence>
<name>A0A7U2FD30_PHANO</name>
<protein>
    <submittedName>
        <fullName evidence="2">Uncharacterized protein</fullName>
    </submittedName>
</protein>
<reference evidence="3" key="1">
    <citation type="journal article" date="2021" name="BMC Genomics">
        <title>Chromosome-level genome assembly and manually-curated proteome of model necrotroph Parastagonospora nodorum Sn15 reveals a genome-wide trove of candidate effector homologs, and redundancy of virulence-related functions within an accessory chromosome.</title>
        <authorList>
            <person name="Bertazzoni S."/>
            <person name="Jones D.A.B."/>
            <person name="Phan H.T."/>
            <person name="Tan K.-C."/>
            <person name="Hane J.K."/>
        </authorList>
    </citation>
    <scope>NUCLEOTIDE SEQUENCE [LARGE SCALE GENOMIC DNA]</scope>
    <source>
        <strain evidence="3">SN15 / ATCC MYA-4574 / FGSC 10173)</strain>
    </source>
</reference>
<organism evidence="2 3">
    <name type="scientific">Phaeosphaeria nodorum (strain SN15 / ATCC MYA-4574 / FGSC 10173)</name>
    <name type="common">Glume blotch fungus</name>
    <name type="synonym">Parastagonospora nodorum</name>
    <dbReference type="NCBI Taxonomy" id="321614"/>
    <lineage>
        <taxon>Eukaryota</taxon>
        <taxon>Fungi</taxon>
        <taxon>Dikarya</taxon>
        <taxon>Ascomycota</taxon>
        <taxon>Pezizomycotina</taxon>
        <taxon>Dothideomycetes</taxon>
        <taxon>Pleosporomycetidae</taxon>
        <taxon>Pleosporales</taxon>
        <taxon>Pleosporineae</taxon>
        <taxon>Phaeosphaeriaceae</taxon>
        <taxon>Parastagonospora</taxon>
    </lineage>
</organism>
<proteinExistence type="predicted"/>
<keyword evidence="1" id="KW-0732">Signal</keyword>
<feature type="signal peptide" evidence="1">
    <location>
        <begin position="1"/>
        <end position="19"/>
    </location>
</feature>
<dbReference type="AlphaFoldDB" id="A0A7U2FD30"/>
<sequence>MSCAKTVFAAFCFPYLVTCCELHSLGALSAKQLVAVQKFNFQKQ</sequence>
<evidence type="ECO:0000256" key="1">
    <source>
        <dbReference type="SAM" id="SignalP"/>
    </source>
</evidence>